<proteinExistence type="predicted"/>
<dbReference type="GO" id="GO:0016787">
    <property type="term" value="F:hydrolase activity"/>
    <property type="evidence" value="ECO:0007669"/>
    <property type="project" value="InterPro"/>
</dbReference>
<evidence type="ECO:0000313" key="3">
    <source>
        <dbReference type="Proteomes" id="UP000272528"/>
    </source>
</evidence>
<dbReference type="AlphaFoldDB" id="A0A3S9A0P1"/>
<accession>A0A3S9A0P1</accession>
<dbReference type="PANTHER" id="PTHR43143:SF1">
    <property type="entry name" value="SERINE_THREONINE-PROTEIN PHOSPHATASE CPPED1"/>
    <property type="match status" value="1"/>
</dbReference>
<dbReference type="Proteomes" id="UP000272528">
    <property type="component" value="Chromosome"/>
</dbReference>
<dbReference type="OrthoDB" id="1645838at2"/>
<dbReference type="SUPFAM" id="SSF56300">
    <property type="entry name" value="Metallo-dependent phosphatases"/>
    <property type="match status" value="1"/>
</dbReference>
<sequence length="310" mass="35192">MNVFRFLRFCGSASYWSELSDSKLQATEGAKQVERRDEKLLLSFQVITDTHIVADMEHEHNRNLDRALKDIAMNAPQSSGIMHAGDVTDNGEQVEYEAFRQIWDSNKAGLPPLFVTSGNHDICDDWERCIPLFMSQTGMTGMYHDHWIDGYHFIFLGTEEGIGLYCTLSNEQLSWLDAKLGEDAAPDKPVFVFLHQPLKDTVAGSLEAQNWYGVTQDEELKAVLAKHPQAIMFTGHTHWELDAPHTYFDGGGTLPAMFNAASVAYLWTDEDEHKDGSQGFYVEVYADRVLVRGRDFERGEWVEGAQFEVR</sequence>
<evidence type="ECO:0000313" key="2">
    <source>
        <dbReference type="EMBL" id="AZN39255.1"/>
    </source>
</evidence>
<dbReference type="InterPro" id="IPR051918">
    <property type="entry name" value="STPP_CPPED1"/>
</dbReference>
<reference evidence="3" key="1">
    <citation type="submission" date="2018-12" db="EMBL/GenBank/DDBJ databases">
        <title>Genome sequence of Peanibacillus sp.</title>
        <authorList>
            <person name="Subramani G."/>
            <person name="Srinivasan S."/>
            <person name="Kim M.K."/>
        </authorList>
    </citation>
    <scope>NUCLEOTIDE SEQUENCE [LARGE SCALE GENOMIC DNA]</scope>
    <source>
        <strain evidence="3">18JY67-1</strain>
    </source>
</reference>
<keyword evidence="3" id="KW-1185">Reference proteome</keyword>
<protein>
    <submittedName>
        <fullName evidence="2">Metallophosphoesterase</fullName>
    </submittedName>
</protein>
<dbReference type="PANTHER" id="PTHR43143">
    <property type="entry name" value="METALLOPHOSPHOESTERASE, CALCINEURIN SUPERFAMILY"/>
    <property type="match status" value="1"/>
</dbReference>
<organism evidence="2 3">
    <name type="scientific">Paenibacillus albus</name>
    <dbReference type="NCBI Taxonomy" id="2495582"/>
    <lineage>
        <taxon>Bacteria</taxon>
        <taxon>Bacillati</taxon>
        <taxon>Bacillota</taxon>
        <taxon>Bacilli</taxon>
        <taxon>Bacillales</taxon>
        <taxon>Paenibacillaceae</taxon>
        <taxon>Paenibacillus</taxon>
    </lineage>
</organism>
<dbReference type="InterPro" id="IPR004843">
    <property type="entry name" value="Calcineurin-like_PHP"/>
</dbReference>
<feature type="domain" description="Calcineurin-like phosphoesterase" evidence="1">
    <location>
        <begin position="46"/>
        <end position="239"/>
    </location>
</feature>
<evidence type="ECO:0000259" key="1">
    <source>
        <dbReference type="Pfam" id="PF00149"/>
    </source>
</evidence>
<dbReference type="Pfam" id="PF00149">
    <property type="entry name" value="Metallophos"/>
    <property type="match status" value="1"/>
</dbReference>
<dbReference type="KEGG" id="palb:EJC50_05930"/>
<dbReference type="EMBL" id="CP034437">
    <property type="protein sequence ID" value="AZN39255.1"/>
    <property type="molecule type" value="Genomic_DNA"/>
</dbReference>
<gene>
    <name evidence="2" type="ORF">EJC50_05930</name>
</gene>
<dbReference type="Gene3D" id="3.60.21.10">
    <property type="match status" value="1"/>
</dbReference>
<name>A0A3S9A0P1_9BACL</name>
<dbReference type="InterPro" id="IPR029052">
    <property type="entry name" value="Metallo-depent_PP-like"/>
</dbReference>